<dbReference type="EMBL" id="KZ805305">
    <property type="protein sequence ID" value="PVI07154.1"/>
    <property type="molecule type" value="Genomic_DNA"/>
</dbReference>
<feature type="compositionally biased region" description="Low complexity" evidence="6">
    <location>
        <begin position="56"/>
        <end position="72"/>
    </location>
</feature>
<dbReference type="GO" id="GO:1904262">
    <property type="term" value="P:negative regulation of TORC1 signaling"/>
    <property type="evidence" value="ECO:0007669"/>
    <property type="project" value="TreeGrafter"/>
</dbReference>
<dbReference type="AlphaFoldDB" id="A0A2V1EBU7"/>
<evidence type="ECO:0000256" key="4">
    <source>
        <dbReference type="ARBA" id="ARBA00030028"/>
    </source>
</evidence>
<feature type="compositionally biased region" description="Basic and acidic residues" evidence="6">
    <location>
        <begin position="137"/>
        <end position="155"/>
    </location>
</feature>
<evidence type="ECO:0000313" key="8">
    <source>
        <dbReference type="EMBL" id="PVI07154.1"/>
    </source>
</evidence>
<dbReference type="STRING" id="97972.A0A2V1EBU7"/>
<feature type="non-terminal residue" evidence="8">
    <location>
        <position position="1"/>
    </location>
</feature>
<evidence type="ECO:0000256" key="6">
    <source>
        <dbReference type="SAM" id="MobiDB-lite"/>
    </source>
</evidence>
<feature type="region of interest" description="Disordered" evidence="6">
    <location>
        <begin position="204"/>
        <end position="294"/>
    </location>
</feature>
<keyword evidence="5" id="KW-0469">Meiosis</keyword>
<feature type="region of interest" description="Disordered" evidence="6">
    <location>
        <begin position="647"/>
        <end position="679"/>
    </location>
</feature>
<feature type="domain" description="GATOR1 complex protein NPRL3 C-terminal HTH" evidence="7">
    <location>
        <begin position="699"/>
        <end position="758"/>
    </location>
</feature>
<proteinExistence type="inferred from homology"/>
<feature type="compositionally biased region" description="Polar residues" evidence="6">
    <location>
        <begin position="659"/>
        <end position="672"/>
    </location>
</feature>
<dbReference type="OrthoDB" id="18648at2759"/>
<organism evidence="8 9">
    <name type="scientific">Periconia macrospinosa</name>
    <dbReference type="NCBI Taxonomy" id="97972"/>
    <lineage>
        <taxon>Eukaryota</taxon>
        <taxon>Fungi</taxon>
        <taxon>Dikarya</taxon>
        <taxon>Ascomycota</taxon>
        <taxon>Pezizomycotina</taxon>
        <taxon>Dothideomycetes</taxon>
        <taxon>Pleosporomycetidae</taxon>
        <taxon>Pleosporales</taxon>
        <taxon>Massarineae</taxon>
        <taxon>Periconiaceae</taxon>
        <taxon>Periconia</taxon>
    </lineage>
</organism>
<accession>A0A2V1EBU7</accession>
<reference evidence="8 9" key="1">
    <citation type="journal article" date="2018" name="Sci. Rep.">
        <title>Comparative genomics provides insights into the lifestyle and reveals functional heterogeneity of dark septate endophytic fungi.</title>
        <authorList>
            <person name="Knapp D.G."/>
            <person name="Nemeth J.B."/>
            <person name="Barry K."/>
            <person name="Hainaut M."/>
            <person name="Henrissat B."/>
            <person name="Johnson J."/>
            <person name="Kuo A."/>
            <person name="Lim J.H.P."/>
            <person name="Lipzen A."/>
            <person name="Nolan M."/>
            <person name="Ohm R.A."/>
            <person name="Tamas L."/>
            <person name="Grigoriev I.V."/>
            <person name="Spatafora J.W."/>
            <person name="Nagy L.G."/>
            <person name="Kovacs G.M."/>
        </authorList>
    </citation>
    <scope>NUCLEOTIDE SEQUENCE [LARGE SCALE GENOMIC DNA]</scope>
    <source>
        <strain evidence="8 9">DSE2036</strain>
    </source>
</reference>
<dbReference type="GO" id="GO:0051321">
    <property type="term" value="P:meiotic cell cycle"/>
    <property type="evidence" value="ECO:0007669"/>
    <property type="project" value="UniProtKB-UniRule"/>
</dbReference>
<dbReference type="PANTHER" id="PTHR13153:SF5">
    <property type="entry name" value="GATOR COMPLEX PROTEIN NPRL3"/>
    <property type="match status" value="1"/>
</dbReference>
<gene>
    <name evidence="8" type="ORF">DM02DRAFT_512968</name>
</gene>
<feature type="compositionally biased region" description="Acidic residues" evidence="6">
    <location>
        <begin position="73"/>
        <end position="85"/>
    </location>
</feature>
<dbReference type="Pfam" id="PF03666">
    <property type="entry name" value="NPR3"/>
    <property type="match status" value="1"/>
</dbReference>
<feature type="compositionally biased region" description="Basic and acidic residues" evidence="6">
    <location>
        <begin position="214"/>
        <end position="223"/>
    </location>
</feature>
<dbReference type="PANTHER" id="PTHR13153">
    <property type="entry name" value="CGTHBA PROTEIN -14 GENE PROTEIN"/>
    <property type="match status" value="1"/>
</dbReference>
<dbReference type="GO" id="GO:0010508">
    <property type="term" value="P:positive regulation of autophagy"/>
    <property type="evidence" value="ECO:0007669"/>
    <property type="project" value="TreeGrafter"/>
</dbReference>
<dbReference type="GO" id="GO:0005774">
    <property type="term" value="C:vacuolar membrane"/>
    <property type="evidence" value="ECO:0007669"/>
    <property type="project" value="UniProtKB-SubCell"/>
</dbReference>
<keyword evidence="9" id="KW-1185">Reference proteome</keyword>
<evidence type="ECO:0000313" key="9">
    <source>
        <dbReference type="Proteomes" id="UP000244855"/>
    </source>
</evidence>
<comment type="function">
    <text evidence="3 5">Mediates inactivation of the TORC1 complex in response to amino acid starvation. Required for meiotic nuclear division.</text>
</comment>
<comment type="subcellular location">
    <subcellularLocation>
        <location evidence="5">Vacuole membrane</location>
        <topology evidence="5">Peripheral membrane protein</topology>
    </subcellularLocation>
</comment>
<feature type="region of interest" description="Disordered" evidence="6">
    <location>
        <begin position="54"/>
        <end position="155"/>
    </location>
</feature>
<dbReference type="Pfam" id="PF24064">
    <property type="entry name" value="HTH_NPRL3"/>
    <property type="match status" value="1"/>
</dbReference>
<feature type="compositionally biased region" description="Polar residues" evidence="6">
    <location>
        <begin position="282"/>
        <end position="294"/>
    </location>
</feature>
<dbReference type="Proteomes" id="UP000244855">
    <property type="component" value="Unassembled WGS sequence"/>
</dbReference>
<evidence type="ECO:0000256" key="1">
    <source>
        <dbReference type="ARBA" id="ARBA00010546"/>
    </source>
</evidence>
<dbReference type="InterPro" id="IPR056603">
    <property type="entry name" value="HTH_NPRL3"/>
</dbReference>
<name>A0A2V1EBU7_9PLEO</name>
<evidence type="ECO:0000256" key="3">
    <source>
        <dbReference type="ARBA" id="ARBA00025376"/>
    </source>
</evidence>
<comment type="similarity">
    <text evidence="1 5">Belongs to the NPR3 family.</text>
</comment>
<dbReference type="GO" id="GO:1990130">
    <property type="term" value="C:GATOR1 complex"/>
    <property type="evidence" value="ECO:0007669"/>
    <property type="project" value="TreeGrafter"/>
</dbReference>
<dbReference type="InterPro" id="IPR005365">
    <property type="entry name" value="Npr3"/>
</dbReference>
<sequence>LRAMALPLPPASNLHAILLVTKSRSLGPRLIFHYPPLSPASVLSTQKAPAWYGAETSTGSVGDSNSSSSDWDSSTENEGADDDADAGSRTSGGRGSGRTGNSHSHRGEKDGKLRPGVAGAWGRQESIDEEDADAEGNGERSDKDGNGKYKGGDHDWDTVLGFKVDALEKMLCPDRAFNKRKFELGVESVVFVGAPMFVRDDGLWKKRKKRRKRSPEEKNKGDGESLPNSTDDKSDEEDENAKDERPPIKKNSSFIFPPGFEPGYGHDLIESEPPSVAPSEVGSETRSNSTTNDNPDMTMFNIVFVLNPPALEYQLRVKDIYDNVTKKFAKALKYEQARFQYVWRESKRIIDVKQRAKERNESLTGTWQKIISTSPLARSISTLFEAVSHDKIAHIHFDASFNSSFQIPQADSTPYLPNALEPQMPGLWLTTSNVVADDVDGAPMTQHAALLLLDDPEVIIKDLLSSGDKNYAAILTFYIRSIVPTKSLLKISIKQKISAEDMEYIATHLVYWRRARLIAPLHPRDTYIVSPNADLSHLQPATAAYAARFSTLPSLPKMLSLLSGTPKPYRFFIPTADHKDAYMDILAWLMRGGWVTQLRTFAWVRRYDAGSASSSRTAILYNSARPSSPALTPSHSRDNIATAAANLPHRPSPLHLKATSPSLTPGAHSSTVLPPPASPPIQTFQKYTPSIILSPQKASSTEARWLEEIAKGFDDDDLREHWPMLLKYFDGKHAIEDICPREGIKRGKVAALVNAVKERGWLVVVRHW</sequence>
<evidence type="ECO:0000256" key="2">
    <source>
        <dbReference type="ARBA" id="ARBA00017880"/>
    </source>
</evidence>
<keyword evidence="5" id="KW-0732">Signal</keyword>
<dbReference type="GO" id="GO:0034198">
    <property type="term" value="P:cellular response to amino acid starvation"/>
    <property type="evidence" value="ECO:0007669"/>
    <property type="project" value="TreeGrafter"/>
</dbReference>
<feature type="compositionally biased region" description="Acidic residues" evidence="6">
    <location>
        <begin position="127"/>
        <end position="136"/>
    </location>
</feature>
<protein>
    <recommendedName>
        <fullName evidence="2 5">Nitrogen permease regulator 3</fullName>
    </recommendedName>
    <alternativeName>
        <fullName evidence="4 5">Required for meiotic nuclear division protein 11</fullName>
    </alternativeName>
</protein>
<dbReference type="GO" id="GO:0038202">
    <property type="term" value="P:TORC1 signaling"/>
    <property type="evidence" value="ECO:0007669"/>
    <property type="project" value="TreeGrafter"/>
</dbReference>
<evidence type="ECO:0000259" key="7">
    <source>
        <dbReference type="Pfam" id="PF24064"/>
    </source>
</evidence>
<evidence type="ECO:0000256" key="5">
    <source>
        <dbReference type="RuleBase" id="RU368069"/>
    </source>
</evidence>